<dbReference type="SUPFAM" id="SSF48726">
    <property type="entry name" value="Immunoglobulin"/>
    <property type="match status" value="5"/>
</dbReference>
<dbReference type="SMART" id="SM00408">
    <property type="entry name" value="IGc2"/>
    <property type="match status" value="3"/>
</dbReference>
<feature type="domain" description="Ig-like" evidence="4">
    <location>
        <begin position="23"/>
        <end position="126"/>
    </location>
</feature>
<name>A0ABM1TD23_LIMPO</name>
<dbReference type="PANTHER" id="PTHR23278:SF19">
    <property type="entry name" value="OBSCURIN"/>
    <property type="match status" value="1"/>
</dbReference>
<feature type="domain" description="Ig-like" evidence="4">
    <location>
        <begin position="271"/>
        <end position="343"/>
    </location>
</feature>
<gene>
    <name evidence="6" type="primary">LOC111088318</name>
</gene>
<evidence type="ECO:0000259" key="4">
    <source>
        <dbReference type="PROSITE" id="PS50835"/>
    </source>
</evidence>
<evidence type="ECO:0000256" key="3">
    <source>
        <dbReference type="ARBA" id="ARBA00023157"/>
    </source>
</evidence>
<keyword evidence="5" id="KW-1185">Reference proteome</keyword>
<keyword evidence="3" id="KW-1015">Disulfide bond</keyword>
<reference evidence="6" key="1">
    <citation type="submission" date="2025-08" db="UniProtKB">
        <authorList>
            <consortium name="RefSeq"/>
        </authorList>
    </citation>
    <scope>IDENTIFICATION</scope>
    <source>
        <tissue evidence="6">Muscle</tissue>
    </source>
</reference>
<comment type="subcellular location">
    <subcellularLocation>
        <location evidence="1">Membrane</location>
        <topology evidence="1">Single-pass membrane protein</topology>
    </subcellularLocation>
</comment>
<evidence type="ECO:0000313" key="5">
    <source>
        <dbReference type="Proteomes" id="UP000694941"/>
    </source>
</evidence>
<dbReference type="Proteomes" id="UP000694941">
    <property type="component" value="Unplaced"/>
</dbReference>
<evidence type="ECO:0000313" key="6">
    <source>
        <dbReference type="RefSeq" id="XP_022253779.1"/>
    </source>
</evidence>
<sequence>MKSLPQLFTNTRVYQATFLLMLPFYVLNSDIPLLQAVVDSQINLPCNISLPSEDDSISLVLWYKSGISAPIFSVDARYGPLENSKHFTSEFLGQRGYLDFNFESDLAFLIIKPVEDGDEGDYNCRVDFRWGRTLKSAVKIDVIVPPRSVLITNEKIELLYGTIGPYDEGSSLILRCIAKGGRPLPTVTWWRDSVEIDNSFQEADEQDVRNDYIIRELSREDLMAEITCQASNTNLTSPEAAAVIIDMNLKPVDVHVISTRRHFCADRQFGVECQTTGSRPPANITWWLGTQKLNAAVEIVKDGGNRTVSNLVFVPTSEDNGKYLSCRAENRKMPGISKTDGLTLNVHYAPILYIYLTPNQNPDKLYEGNNIHFECKFQSNPKIVKLEWQYQGSTLLTNSRTGIYVRNKSLVLQNVSREQSGTYRCLADNLEGRGESKGLEIKIKYAPVCKENQKAIYAVTVEELVEIYCEVEADPNDVTFTWTVNNTGYSREVLSFDSFGLKSVARYIPYDENDFGFVACKAHNVIGVQKEACIFTLLYVR</sequence>
<dbReference type="InterPro" id="IPR003599">
    <property type="entry name" value="Ig_sub"/>
</dbReference>
<dbReference type="Pfam" id="PF08205">
    <property type="entry name" value="C2-set_2"/>
    <property type="match status" value="1"/>
</dbReference>
<evidence type="ECO:0000256" key="2">
    <source>
        <dbReference type="ARBA" id="ARBA00023136"/>
    </source>
</evidence>
<dbReference type="PROSITE" id="PS50835">
    <property type="entry name" value="IG_LIKE"/>
    <property type="match status" value="5"/>
</dbReference>
<dbReference type="InterPro" id="IPR003598">
    <property type="entry name" value="Ig_sub2"/>
</dbReference>
<proteinExistence type="predicted"/>
<protein>
    <submittedName>
        <fullName evidence="6">Hemicentin-1-like</fullName>
    </submittedName>
</protein>
<dbReference type="InterPro" id="IPR013783">
    <property type="entry name" value="Ig-like_fold"/>
</dbReference>
<evidence type="ECO:0000256" key="1">
    <source>
        <dbReference type="ARBA" id="ARBA00004167"/>
    </source>
</evidence>
<dbReference type="PANTHER" id="PTHR23278">
    <property type="entry name" value="SIDESTEP PROTEIN"/>
    <property type="match status" value="1"/>
</dbReference>
<dbReference type="InterPro" id="IPR007110">
    <property type="entry name" value="Ig-like_dom"/>
</dbReference>
<feature type="domain" description="Ig-like" evidence="4">
    <location>
        <begin position="350"/>
        <end position="442"/>
    </location>
</feature>
<feature type="domain" description="Ig-like" evidence="4">
    <location>
        <begin position="146"/>
        <end position="244"/>
    </location>
</feature>
<feature type="domain" description="Ig-like" evidence="4">
    <location>
        <begin position="447"/>
        <end position="536"/>
    </location>
</feature>
<dbReference type="Pfam" id="PF13927">
    <property type="entry name" value="Ig_3"/>
    <property type="match status" value="2"/>
</dbReference>
<keyword evidence="2" id="KW-0472">Membrane</keyword>
<dbReference type="InterPro" id="IPR013162">
    <property type="entry name" value="CD80_C2-set"/>
</dbReference>
<accession>A0ABM1TD23</accession>
<dbReference type="RefSeq" id="XP_022253779.1">
    <property type="nucleotide sequence ID" value="XM_022398071.1"/>
</dbReference>
<dbReference type="SMART" id="SM00409">
    <property type="entry name" value="IG"/>
    <property type="match status" value="3"/>
</dbReference>
<dbReference type="Gene3D" id="2.60.40.10">
    <property type="entry name" value="Immunoglobulins"/>
    <property type="match status" value="5"/>
</dbReference>
<organism evidence="5 6">
    <name type="scientific">Limulus polyphemus</name>
    <name type="common">Atlantic horseshoe crab</name>
    <dbReference type="NCBI Taxonomy" id="6850"/>
    <lineage>
        <taxon>Eukaryota</taxon>
        <taxon>Metazoa</taxon>
        <taxon>Ecdysozoa</taxon>
        <taxon>Arthropoda</taxon>
        <taxon>Chelicerata</taxon>
        <taxon>Merostomata</taxon>
        <taxon>Xiphosura</taxon>
        <taxon>Limulidae</taxon>
        <taxon>Limulus</taxon>
    </lineage>
</organism>
<dbReference type="InterPro" id="IPR036179">
    <property type="entry name" value="Ig-like_dom_sf"/>
</dbReference>
<dbReference type="GeneID" id="111088318"/>